<dbReference type="InterPro" id="IPR012310">
    <property type="entry name" value="DNA_ligase_ATP-dep_cent"/>
</dbReference>
<evidence type="ECO:0000256" key="5">
    <source>
        <dbReference type="ARBA" id="ARBA00023242"/>
    </source>
</evidence>
<dbReference type="GO" id="GO:0032807">
    <property type="term" value="C:DNA ligase IV complex"/>
    <property type="evidence" value="ECO:0007669"/>
    <property type="project" value="TreeGrafter"/>
</dbReference>
<dbReference type="EMBL" id="ML975154">
    <property type="protein sequence ID" value="KAF1813618.1"/>
    <property type="molecule type" value="Genomic_DNA"/>
</dbReference>
<dbReference type="RefSeq" id="XP_033535249.1">
    <property type="nucleotide sequence ID" value="XM_033677010.1"/>
</dbReference>
<dbReference type="GeneID" id="54417580"/>
<dbReference type="InterPro" id="IPR029710">
    <property type="entry name" value="LIG4"/>
</dbReference>
<dbReference type="InterPro" id="IPR012308">
    <property type="entry name" value="DNA_ligase_ATP-dep_N"/>
</dbReference>
<evidence type="ECO:0000256" key="3">
    <source>
        <dbReference type="ARBA" id="ARBA00022741"/>
    </source>
</evidence>
<dbReference type="InterPro" id="IPR036599">
    <property type="entry name" value="DNA_ligase_N_sf"/>
</dbReference>
<feature type="compositionally biased region" description="Polar residues" evidence="6">
    <location>
        <begin position="805"/>
        <end position="825"/>
    </location>
</feature>
<dbReference type="SUPFAM" id="SSF56091">
    <property type="entry name" value="DNA ligase/mRNA capping enzyme, catalytic domain"/>
    <property type="match status" value="1"/>
</dbReference>
<dbReference type="OrthoDB" id="2160351at2759"/>
<keyword evidence="3" id="KW-0547">Nucleotide-binding</keyword>
<evidence type="ECO:0000256" key="4">
    <source>
        <dbReference type="ARBA" id="ARBA00022840"/>
    </source>
</evidence>
<dbReference type="GO" id="GO:0006310">
    <property type="term" value="P:DNA recombination"/>
    <property type="evidence" value="ECO:0007669"/>
    <property type="project" value="InterPro"/>
</dbReference>
<dbReference type="Gene3D" id="2.40.50.140">
    <property type="entry name" value="Nucleic acid-binding proteins"/>
    <property type="match status" value="1"/>
</dbReference>
<evidence type="ECO:0000256" key="2">
    <source>
        <dbReference type="ARBA" id="ARBA00022598"/>
    </source>
</evidence>
<keyword evidence="9" id="KW-1185">Reference proteome</keyword>
<organism evidence="8">
    <name type="scientific">Eremomyces bilateralis CBS 781.70</name>
    <dbReference type="NCBI Taxonomy" id="1392243"/>
    <lineage>
        <taxon>Eukaryota</taxon>
        <taxon>Fungi</taxon>
        <taxon>Dikarya</taxon>
        <taxon>Ascomycota</taxon>
        <taxon>Pezizomycotina</taxon>
        <taxon>Dothideomycetes</taxon>
        <taxon>Dothideomycetes incertae sedis</taxon>
        <taxon>Eremomycetales</taxon>
        <taxon>Eremomycetaceae</taxon>
        <taxon>Eremomyces</taxon>
    </lineage>
</organism>
<keyword evidence="2" id="KW-0436">Ligase</keyword>
<comment type="similarity">
    <text evidence="1">Belongs to the ATP-dependent DNA ligase family.</text>
</comment>
<sequence>MALKFSAFCNLLHELERTVTKDPPLLPARRDEILHERTSMWFRQNRQAIDLTDGVAILSTFLPEQRTDRVYQLQARSLSKIIGRCYQMPSARFDKLRKYEIPGHGDLAECLERDQRLYDAEPRVQLNGNAGDVTVEEVDRCMQQLAGRSRFSNPDVRRSARQDLGGVPIVELLRPLYWRLRSREAKWLTRLILKNFSPVVFNPPLVLSCYHFLLPSLLKFQNDFAAAVKLLKGQFSPLPSSTDVDSAAGFRYMASENLQPQINVKVGRPTHHKAWSLNNCLKLCGRRKWIVERKYDGEFAEIHIDLTANPDPVGTDCIRIFSKSGKDSTRDRANVHDTIKRSLKLGTPQCLIKRKAILLAEMVVWSDRDNKVLPFDHIRRHVSRSGSYYGKSLDGFSSDYSSENLALVYFDMLLLDDDVVMRKHHGERREVLGRVVKKIRGRSMTALYRQIDFGSPDASTKLAKQLGAALGCAAEGLLLKPADQPYFTFKHPSKMNELSCHGYIKLKKDYLVSLGGERDVCDLAVVGGLYDALGEKQMARGTKGVKYTKFFLGCLTNPDEVRFNGIPVFQVVAGLGDAEIIPKAIFKALNDDVRFKASVAGSGSSDMRVIGYSGIEKKELEEMSLFWPPPVVEILGSGFVRPPSCDFMMLRHPRMLKFHADRTWVDALTFSGLQKDATESNKTSGLVTGISVALVSRSMGVDQYDGDELSNKEWEAELVQVVHEVSRRVRANIEAGTSDLDGIPLRHRYGASVSMSMLRSSLSSTLQTSSAGSTELETMTNTGFTAAISSSVPTRPPRLNRELTRTPSIRPSGSATVTESNTTILPTPVAADGGLPSTDSRNTCENVPESRSQEFSRSLKRPRREIQSRIQKVSPPRILEDVTNEAER</sequence>
<dbReference type="PANTHER" id="PTHR45997:SF2">
    <property type="entry name" value="ATP DEPENDENT DNA LIGASE DOMAIN PROTEIN (AFU_ORTHOLOGUE AFUA_5G02430)"/>
    <property type="match status" value="1"/>
</dbReference>
<dbReference type="AlphaFoldDB" id="A0A6G1G6F4"/>
<protein>
    <recommendedName>
        <fullName evidence="7">ATP-dependent DNA ligase family profile domain-containing protein</fullName>
    </recommendedName>
</protein>
<keyword evidence="4" id="KW-0067">ATP-binding</keyword>
<dbReference type="Pfam" id="PF01068">
    <property type="entry name" value="DNA_ligase_A_M"/>
    <property type="match status" value="1"/>
</dbReference>
<reference evidence="10" key="3">
    <citation type="submission" date="2025-04" db="UniProtKB">
        <authorList>
            <consortium name="RefSeq"/>
        </authorList>
    </citation>
    <scope>IDENTIFICATION</scope>
    <source>
        <strain evidence="10">CBS 781.70</strain>
    </source>
</reference>
<dbReference type="InterPro" id="IPR012340">
    <property type="entry name" value="NA-bd_OB-fold"/>
</dbReference>
<dbReference type="GO" id="GO:0003677">
    <property type="term" value="F:DNA binding"/>
    <property type="evidence" value="ECO:0007669"/>
    <property type="project" value="InterPro"/>
</dbReference>
<dbReference type="PANTHER" id="PTHR45997">
    <property type="entry name" value="DNA LIGASE 4"/>
    <property type="match status" value="1"/>
</dbReference>
<name>A0A6G1G6F4_9PEZI</name>
<accession>A0A6G1G6F4</accession>
<dbReference type="GO" id="GO:0005524">
    <property type="term" value="F:ATP binding"/>
    <property type="evidence" value="ECO:0007669"/>
    <property type="project" value="UniProtKB-KW"/>
</dbReference>
<keyword evidence="5" id="KW-0539">Nucleus</keyword>
<dbReference type="GO" id="GO:0006297">
    <property type="term" value="P:nucleotide-excision repair, DNA gap filling"/>
    <property type="evidence" value="ECO:0007669"/>
    <property type="project" value="TreeGrafter"/>
</dbReference>
<evidence type="ECO:0000256" key="6">
    <source>
        <dbReference type="SAM" id="MobiDB-lite"/>
    </source>
</evidence>
<reference evidence="8 10" key="1">
    <citation type="submission" date="2020-01" db="EMBL/GenBank/DDBJ databases">
        <authorList>
            <consortium name="DOE Joint Genome Institute"/>
            <person name="Haridas S."/>
            <person name="Albert R."/>
            <person name="Binder M."/>
            <person name="Bloem J."/>
            <person name="Labutti K."/>
            <person name="Salamov A."/>
            <person name="Andreopoulos B."/>
            <person name="Baker S.E."/>
            <person name="Barry K."/>
            <person name="Bills G."/>
            <person name="Bluhm B.H."/>
            <person name="Cannon C."/>
            <person name="Castanera R."/>
            <person name="Culley D.E."/>
            <person name="Daum C."/>
            <person name="Ezra D."/>
            <person name="Gonzalez J.B."/>
            <person name="Henrissat B."/>
            <person name="Kuo A."/>
            <person name="Liang C."/>
            <person name="Lipzen A."/>
            <person name="Lutzoni F."/>
            <person name="Magnuson J."/>
            <person name="Mondo S."/>
            <person name="Nolan M."/>
            <person name="Ohm R."/>
            <person name="Pangilinan J."/>
            <person name="Park H.-J."/>
            <person name="Ramirez L."/>
            <person name="Alfaro M."/>
            <person name="Sun H."/>
            <person name="Tritt A."/>
            <person name="Yoshinaga Y."/>
            <person name="Zwiers L.-H."/>
            <person name="Turgeon B.G."/>
            <person name="Goodwin S.B."/>
            <person name="Spatafora J.W."/>
            <person name="Crous P.W."/>
            <person name="Grigoriev I.V."/>
        </authorList>
    </citation>
    <scope>NUCLEOTIDE SEQUENCE</scope>
    <source>
        <strain evidence="8 10">CBS 781.70</strain>
    </source>
</reference>
<evidence type="ECO:0000313" key="9">
    <source>
        <dbReference type="Proteomes" id="UP000504638"/>
    </source>
</evidence>
<dbReference type="GO" id="GO:0003910">
    <property type="term" value="F:DNA ligase (ATP) activity"/>
    <property type="evidence" value="ECO:0007669"/>
    <property type="project" value="InterPro"/>
</dbReference>
<dbReference type="Gene3D" id="3.30.470.30">
    <property type="entry name" value="DNA ligase/mRNA capping enzyme"/>
    <property type="match status" value="1"/>
</dbReference>
<dbReference type="Pfam" id="PF04675">
    <property type="entry name" value="DNA_ligase_A_N"/>
    <property type="match status" value="1"/>
</dbReference>
<evidence type="ECO:0000313" key="10">
    <source>
        <dbReference type="RefSeq" id="XP_033535249.1"/>
    </source>
</evidence>
<reference evidence="10" key="2">
    <citation type="submission" date="2020-04" db="EMBL/GenBank/DDBJ databases">
        <authorList>
            <consortium name="NCBI Genome Project"/>
        </authorList>
    </citation>
    <scope>NUCLEOTIDE SEQUENCE</scope>
    <source>
        <strain evidence="10">CBS 781.70</strain>
    </source>
</reference>
<dbReference type="PROSITE" id="PS50160">
    <property type="entry name" value="DNA_LIGASE_A3"/>
    <property type="match status" value="1"/>
</dbReference>
<feature type="domain" description="ATP-dependent DNA ligase family profile" evidence="7">
    <location>
        <begin position="398"/>
        <end position="556"/>
    </location>
</feature>
<evidence type="ECO:0000313" key="8">
    <source>
        <dbReference type="EMBL" id="KAF1813618.1"/>
    </source>
</evidence>
<proteinExistence type="inferred from homology"/>
<dbReference type="Gene3D" id="1.10.3260.10">
    <property type="entry name" value="DNA ligase, ATP-dependent, N-terminal domain"/>
    <property type="match status" value="1"/>
</dbReference>
<evidence type="ECO:0000259" key="7">
    <source>
        <dbReference type="PROSITE" id="PS50160"/>
    </source>
</evidence>
<feature type="region of interest" description="Disordered" evidence="6">
    <location>
        <begin position="785"/>
        <end position="888"/>
    </location>
</feature>
<dbReference type="GO" id="GO:0006303">
    <property type="term" value="P:double-strand break repair via nonhomologous end joining"/>
    <property type="evidence" value="ECO:0007669"/>
    <property type="project" value="TreeGrafter"/>
</dbReference>
<gene>
    <name evidence="8 10" type="ORF">P152DRAFT_413875</name>
</gene>
<dbReference type="Proteomes" id="UP000504638">
    <property type="component" value="Unplaced"/>
</dbReference>
<evidence type="ECO:0000256" key="1">
    <source>
        <dbReference type="ARBA" id="ARBA00007572"/>
    </source>
</evidence>
<feature type="compositionally biased region" description="Polar residues" evidence="6">
    <location>
        <begin position="837"/>
        <end position="856"/>
    </location>
</feature>